<comment type="caution">
    <text evidence="2">The sequence shown here is derived from an EMBL/GenBank/DDBJ whole genome shotgun (WGS) entry which is preliminary data.</text>
</comment>
<accession>A0A2M7TN14</accession>
<proteinExistence type="predicted"/>
<protein>
    <recommendedName>
        <fullName evidence="1">NYN domain-containing protein</fullName>
    </recommendedName>
</protein>
<feature type="non-terminal residue" evidence="2">
    <location>
        <position position="1"/>
    </location>
</feature>
<dbReference type="InterPro" id="IPR021139">
    <property type="entry name" value="NYN"/>
</dbReference>
<evidence type="ECO:0000259" key="1">
    <source>
        <dbReference type="Pfam" id="PF01936"/>
    </source>
</evidence>
<dbReference type="Proteomes" id="UP000229753">
    <property type="component" value="Unassembled WGS sequence"/>
</dbReference>
<dbReference type="InterPro" id="IPR047140">
    <property type="entry name" value="LabA"/>
</dbReference>
<evidence type="ECO:0000313" key="2">
    <source>
        <dbReference type="EMBL" id="PIZ49069.1"/>
    </source>
</evidence>
<sequence length="192" mass="23210">KKGENLKEPESPDITPKKLAQKPQAKVYIDGANMFYTQKKLGWMFDWRKIYQYLKKEYEIKEVRFYLASKKRDRKTKNFLLALEKLGFTLVTKDLKRIQVENDKWVYKANFDVEMTADILLDKKEYDIFILFSGDSDFEYLVKILEKLKKQVFVYASRKTLSWELKLAATHYFFLENIKRKIYRKRWGLTNN</sequence>
<dbReference type="Pfam" id="PF01936">
    <property type="entry name" value="NYN"/>
    <property type="match status" value="1"/>
</dbReference>
<dbReference type="PANTHER" id="PTHR35458:SF2">
    <property type="entry name" value="SLR0755 PROTEIN"/>
    <property type="match status" value="1"/>
</dbReference>
<reference evidence="3" key="1">
    <citation type="submission" date="2017-09" db="EMBL/GenBank/DDBJ databases">
        <title>Depth-based differentiation of microbial function through sediment-hosted aquifers and enrichment of novel symbionts in the deep terrestrial subsurface.</title>
        <authorList>
            <person name="Probst A.J."/>
            <person name="Ladd B."/>
            <person name="Jarett J.K."/>
            <person name="Geller-Mcgrath D.E."/>
            <person name="Sieber C.M.K."/>
            <person name="Emerson J.B."/>
            <person name="Anantharaman K."/>
            <person name="Thomas B.C."/>
            <person name="Malmstrom R."/>
            <person name="Stieglmeier M."/>
            <person name="Klingl A."/>
            <person name="Woyke T."/>
            <person name="Ryan C.M."/>
            <person name="Banfield J.F."/>
        </authorList>
    </citation>
    <scope>NUCLEOTIDE SEQUENCE [LARGE SCALE GENOMIC DNA]</scope>
</reference>
<organism evidence="2 3">
    <name type="scientific">Candidatus Woesebacteria bacterium CG_4_10_14_0_2_um_filter_39_14</name>
    <dbReference type="NCBI Taxonomy" id="1975054"/>
    <lineage>
        <taxon>Bacteria</taxon>
        <taxon>Candidatus Woeseibacteriota</taxon>
    </lineage>
</organism>
<dbReference type="Gene3D" id="3.40.50.1010">
    <property type="entry name" value="5'-nuclease"/>
    <property type="match status" value="1"/>
</dbReference>
<dbReference type="EMBL" id="PFNO01000082">
    <property type="protein sequence ID" value="PIZ49069.1"/>
    <property type="molecule type" value="Genomic_DNA"/>
</dbReference>
<dbReference type="AlphaFoldDB" id="A0A2M7TN14"/>
<dbReference type="GO" id="GO:0004540">
    <property type="term" value="F:RNA nuclease activity"/>
    <property type="evidence" value="ECO:0007669"/>
    <property type="project" value="InterPro"/>
</dbReference>
<gene>
    <name evidence="2" type="ORF">COY29_02555</name>
</gene>
<name>A0A2M7TN14_9BACT</name>
<feature type="domain" description="NYN" evidence="1">
    <location>
        <begin position="27"/>
        <end position="176"/>
    </location>
</feature>
<dbReference type="PANTHER" id="PTHR35458">
    <property type="entry name" value="SLR0755 PROTEIN"/>
    <property type="match status" value="1"/>
</dbReference>
<evidence type="ECO:0000313" key="3">
    <source>
        <dbReference type="Proteomes" id="UP000229753"/>
    </source>
</evidence>
<dbReference type="CDD" id="cd10911">
    <property type="entry name" value="PIN_LabA"/>
    <property type="match status" value="1"/>
</dbReference>